<dbReference type="PANTHER" id="PTHR48078">
    <property type="entry name" value="THREONINE DEHYDRATASE, MITOCHONDRIAL-RELATED"/>
    <property type="match status" value="1"/>
</dbReference>
<dbReference type="SUPFAM" id="SSF53686">
    <property type="entry name" value="Tryptophan synthase beta subunit-like PLP-dependent enzymes"/>
    <property type="match status" value="1"/>
</dbReference>
<protein>
    <recommendedName>
        <fullName evidence="4">Tryptophan synthase beta chain-like PALP domain-containing protein</fullName>
    </recommendedName>
</protein>
<dbReference type="InterPro" id="IPR001926">
    <property type="entry name" value="TrpB-like_PALP"/>
</dbReference>
<dbReference type="GO" id="GO:0030170">
    <property type="term" value="F:pyridoxal phosphate binding"/>
    <property type="evidence" value="ECO:0007669"/>
    <property type="project" value="InterPro"/>
</dbReference>
<accession>A0A381VKM1</accession>
<dbReference type="GO" id="GO:0006565">
    <property type="term" value="P:L-serine catabolic process"/>
    <property type="evidence" value="ECO:0007669"/>
    <property type="project" value="TreeGrafter"/>
</dbReference>
<gene>
    <name evidence="5" type="ORF">METZ01_LOCUS93696</name>
</gene>
<dbReference type="GO" id="GO:0006567">
    <property type="term" value="P:L-threonine catabolic process"/>
    <property type="evidence" value="ECO:0007669"/>
    <property type="project" value="TreeGrafter"/>
</dbReference>
<dbReference type="PANTHER" id="PTHR48078:SF6">
    <property type="entry name" value="L-THREONINE DEHYDRATASE CATABOLIC TDCB"/>
    <property type="match status" value="1"/>
</dbReference>
<dbReference type="GO" id="GO:0004794">
    <property type="term" value="F:threonine deaminase activity"/>
    <property type="evidence" value="ECO:0007669"/>
    <property type="project" value="TreeGrafter"/>
</dbReference>
<name>A0A381VKM1_9ZZZZ</name>
<keyword evidence="3" id="KW-0456">Lyase</keyword>
<dbReference type="InterPro" id="IPR050147">
    <property type="entry name" value="Ser/Thr_Dehydratase"/>
</dbReference>
<dbReference type="EMBL" id="UINC01009092">
    <property type="protein sequence ID" value="SVA40842.1"/>
    <property type="molecule type" value="Genomic_DNA"/>
</dbReference>
<evidence type="ECO:0000256" key="2">
    <source>
        <dbReference type="ARBA" id="ARBA00022898"/>
    </source>
</evidence>
<proteinExistence type="predicted"/>
<sequence length="409" mass="44129">VSFVTHLECADCARKYPAGQPHNLCTDCHRPLWVCYDLDRLREQCPVESLAGRPSDLWRYRELLPYADAANIVSLGETATPILSASRLGSELGMTHLQIKDESRLPTGSFKARGMAMAITMANELGIRRVACPTAGNAGGAMAAYASRAGMESFVFMPDDTPMINLKETHLAGAQVFRVNGLINDCGRLVGEGREPMGWFDLSTLKEPYRIEGKKTMGLELAEQLGWELPDVILYPTGGGTGLIGMWKAFAELEAIGWLPSGKRPRMIACQSEGCAPIVRAFEAGEKHAPPFENAHTVASGLRVPVAVGDFMILNAVRESGGCAVTAPESCISVWMERLAKLEGLAICPETAICMGALDQLLAGGAIQPSERVLVFNTGGAMKYPDLIEEPVRRLKPGQAPDWQAIAGD</sequence>
<evidence type="ECO:0000259" key="4">
    <source>
        <dbReference type="Pfam" id="PF00291"/>
    </source>
</evidence>
<feature type="domain" description="Tryptophan synthase beta chain-like PALP" evidence="4">
    <location>
        <begin position="73"/>
        <end position="379"/>
    </location>
</feature>
<dbReference type="InterPro" id="IPR036052">
    <property type="entry name" value="TrpB-like_PALP_sf"/>
</dbReference>
<comment type="cofactor">
    <cofactor evidence="1">
        <name>pyridoxal 5'-phosphate</name>
        <dbReference type="ChEBI" id="CHEBI:597326"/>
    </cofactor>
</comment>
<dbReference type="PROSITE" id="PS00165">
    <property type="entry name" value="DEHYDRATASE_SER_THR"/>
    <property type="match status" value="1"/>
</dbReference>
<evidence type="ECO:0000256" key="3">
    <source>
        <dbReference type="ARBA" id="ARBA00023239"/>
    </source>
</evidence>
<dbReference type="Pfam" id="PF00291">
    <property type="entry name" value="PALP"/>
    <property type="match status" value="1"/>
</dbReference>
<evidence type="ECO:0000313" key="5">
    <source>
        <dbReference type="EMBL" id="SVA40842.1"/>
    </source>
</evidence>
<reference evidence="5" key="1">
    <citation type="submission" date="2018-05" db="EMBL/GenBank/DDBJ databases">
        <authorList>
            <person name="Lanie J.A."/>
            <person name="Ng W.-L."/>
            <person name="Kazmierczak K.M."/>
            <person name="Andrzejewski T.M."/>
            <person name="Davidsen T.M."/>
            <person name="Wayne K.J."/>
            <person name="Tettelin H."/>
            <person name="Glass J.I."/>
            <person name="Rusch D."/>
            <person name="Podicherti R."/>
            <person name="Tsui H.-C.T."/>
            <person name="Winkler M.E."/>
        </authorList>
    </citation>
    <scope>NUCLEOTIDE SEQUENCE</scope>
</reference>
<organism evidence="5">
    <name type="scientific">marine metagenome</name>
    <dbReference type="NCBI Taxonomy" id="408172"/>
    <lineage>
        <taxon>unclassified sequences</taxon>
        <taxon>metagenomes</taxon>
        <taxon>ecological metagenomes</taxon>
    </lineage>
</organism>
<dbReference type="Gene3D" id="3.40.50.1100">
    <property type="match status" value="2"/>
</dbReference>
<dbReference type="InterPro" id="IPR000634">
    <property type="entry name" value="Ser/Thr_deHydtase_PyrdxlP-BS"/>
</dbReference>
<evidence type="ECO:0000256" key="1">
    <source>
        <dbReference type="ARBA" id="ARBA00001933"/>
    </source>
</evidence>
<dbReference type="CDD" id="cd01563">
    <property type="entry name" value="Thr-synth_1"/>
    <property type="match status" value="1"/>
</dbReference>
<dbReference type="NCBIfam" id="NF006050">
    <property type="entry name" value="PRK08197.1"/>
    <property type="match status" value="1"/>
</dbReference>
<dbReference type="GO" id="GO:0003941">
    <property type="term" value="F:L-serine ammonia-lyase activity"/>
    <property type="evidence" value="ECO:0007669"/>
    <property type="project" value="TreeGrafter"/>
</dbReference>
<keyword evidence="2" id="KW-0663">Pyridoxal phosphate</keyword>
<dbReference type="GO" id="GO:0009097">
    <property type="term" value="P:isoleucine biosynthetic process"/>
    <property type="evidence" value="ECO:0007669"/>
    <property type="project" value="TreeGrafter"/>
</dbReference>
<feature type="non-terminal residue" evidence="5">
    <location>
        <position position="1"/>
    </location>
</feature>
<dbReference type="AlphaFoldDB" id="A0A381VKM1"/>